<dbReference type="RefSeq" id="XP_013021733.1">
    <property type="nucleotide sequence ID" value="XM_013166279.1"/>
</dbReference>
<gene>
    <name evidence="1" type="ORF">SPOG_04016</name>
</gene>
<evidence type="ECO:0000313" key="1">
    <source>
        <dbReference type="EMBL" id="EPY54123.1"/>
    </source>
</evidence>
<dbReference type="HOGENOM" id="CLU_2005243_0_0_1"/>
<proteinExistence type="predicted"/>
<sequence>MDQERNWIDEFHPSSFTNPIEKLNTLLPKQGTPQQLAASSQQLLNQFQSTLNNNLAILNQQIQQICDSLPRLPTMISALDHDSRLLSETCDSFIFNEDSLSFLQDIETIRKNLELTIAEIDKQS</sequence>
<accession>S9W253</accession>
<organism evidence="1 2">
    <name type="scientific">Schizosaccharomyces cryophilus (strain OY26 / ATCC MYA-4695 / CBS 11777 / NBRC 106824 / NRRL Y48691)</name>
    <name type="common">Fission yeast</name>
    <dbReference type="NCBI Taxonomy" id="653667"/>
    <lineage>
        <taxon>Eukaryota</taxon>
        <taxon>Fungi</taxon>
        <taxon>Dikarya</taxon>
        <taxon>Ascomycota</taxon>
        <taxon>Taphrinomycotina</taxon>
        <taxon>Schizosaccharomycetes</taxon>
        <taxon>Schizosaccharomycetales</taxon>
        <taxon>Schizosaccharomycetaceae</taxon>
        <taxon>Schizosaccharomyces</taxon>
    </lineage>
</organism>
<dbReference type="GeneID" id="25038331"/>
<dbReference type="Proteomes" id="UP000015464">
    <property type="component" value="Unassembled WGS sequence"/>
</dbReference>
<dbReference type="OMA" id="WIDEFHP"/>
<protein>
    <submittedName>
        <fullName evidence="1">Uncharacterized protein</fullName>
    </submittedName>
</protein>
<dbReference type="AlphaFoldDB" id="S9W253"/>
<dbReference type="EMBL" id="KE546988">
    <property type="protein sequence ID" value="EPY54123.1"/>
    <property type="molecule type" value="Genomic_DNA"/>
</dbReference>
<dbReference type="STRING" id="653667.S9W253"/>
<reference evidence="1 2" key="1">
    <citation type="journal article" date="2011" name="Science">
        <title>Comparative functional genomics of the fission yeasts.</title>
        <authorList>
            <person name="Rhind N."/>
            <person name="Chen Z."/>
            <person name="Yassour M."/>
            <person name="Thompson D.A."/>
            <person name="Haas B.J."/>
            <person name="Habib N."/>
            <person name="Wapinski I."/>
            <person name="Roy S."/>
            <person name="Lin M.F."/>
            <person name="Heiman D.I."/>
            <person name="Young S.K."/>
            <person name="Furuya K."/>
            <person name="Guo Y."/>
            <person name="Pidoux A."/>
            <person name="Chen H.M."/>
            <person name="Robbertse B."/>
            <person name="Goldberg J.M."/>
            <person name="Aoki K."/>
            <person name="Bayne E.H."/>
            <person name="Berlin A.M."/>
            <person name="Desjardins C.A."/>
            <person name="Dobbs E."/>
            <person name="Dukaj L."/>
            <person name="Fan L."/>
            <person name="FitzGerald M.G."/>
            <person name="French C."/>
            <person name="Gujja S."/>
            <person name="Hansen K."/>
            <person name="Keifenheim D."/>
            <person name="Levin J.Z."/>
            <person name="Mosher R.A."/>
            <person name="Mueller C.A."/>
            <person name="Pfiffner J."/>
            <person name="Priest M."/>
            <person name="Russ C."/>
            <person name="Smialowska A."/>
            <person name="Swoboda P."/>
            <person name="Sykes S.M."/>
            <person name="Vaughn M."/>
            <person name="Vengrova S."/>
            <person name="Yoder R."/>
            <person name="Zeng Q."/>
            <person name="Allshire R."/>
            <person name="Baulcombe D."/>
            <person name="Birren B.W."/>
            <person name="Brown W."/>
            <person name="Ekwall K."/>
            <person name="Kellis M."/>
            <person name="Leatherwood J."/>
            <person name="Levin H."/>
            <person name="Margalit H."/>
            <person name="Martienssen R."/>
            <person name="Nieduszynski C.A."/>
            <person name="Spatafora J.W."/>
            <person name="Friedman N."/>
            <person name="Dalgaard J.Z."/>
            <person name="Baumann P."/>
            <person name="Niki H."/>
            <person name="Regev A."/>
            <person name="Nusbaum C."/>
        </authorList>
    </citation>
    <scope>NUCLEOTIDE SEQUENCE [LARGE SCALE GENOMIC DNA]</scope>
    <source>
        <strain evidence="2">OY26 / ATCC MYA-4695 / CBS 11777 / NBRC 106824 / NRRL Y48691</strain>
    </source>
</reference>
<evidence type="ECO:0000313" key="2">
    <source>
        <dbReference type="Proteomes" id="UP000015464"/>
    </source>
</evidence>
<keyword evidence="2" id="KW-1185">Reference proteome</keyword>
<name>S9W253_SCHCR</name>
<dbReference type="OrthoDB" id="5350041at2759"/>